<keyword evidence="1" id="KW-1133">Transmembrane helix</keyword>
<keyword evidence="1" id="KW-0472">Membrane</keyword>
<evidence type="ECO:0000313" key="3">
    <source>
        <dbReference type="Proteomes" id="UP000315385"/>
    </source>
</evidence>
<comment type="caution">
    <text evidence="2">The sequence shown here is derived from an EMBL/GenBank/DDBJ whole genome shotgun (WGS) entry which is preliminary data.</text>
</comment>
<protein>
    <submittedName>
        <fullName evidence="2">Uncharacterized protein</fullName>
    </submittedName>
</protein>
<name>A0A544QLX4_9EURY</name>
<accession>A0A544QLX4</accession>
<keyword evidence="1" id="KW-0812">Transmembrane</keyword>
<organism evidence="2 3">
    <name type="scientific">Halonotius roseus</name>
    <dbReference type="NCBI Taxonomy" id="2511997"/>
    <lineage>
        <taxon>Archaea</taxon>
        <taxon>Methanobacteriati</taxon>
        <taxon>Methanobacteriota</taxon>
        <taxon>Stenosarchaea group</taxon>
        <taxon>Halobacteria</taxon>
        <taxon>Halobacteriales</taxon>
        <taxon>Haloferacaceae</taxon>
        <taxon>Halonotius</taxon>
    </lineage>
</organism>
<feature type="transmembrane region" description="Helical" evidence="1">
    <location>
        <begin position="54"/>
        <end position="78"/>
    </location>
</feature>
<dbReference type="RefSeq" id="WP_142444183.1">
    <property type="nucleotide sequence ID" value="NZ_SESI01000003.1"/>
</dbReference>
<evidence type="ECO:0000313" key="2">
    <source>
        <dbReference type="EMBL" id="TQQ79595.1"/>
    </source>
</evidence>
<proteinExistence type="predicted"/>
<keyword evidence="3" id="KW-1185">Reference proteome</keyword>
<feature type="transmembrane region" description="Helical" evidence="1">
    <location>
        <begin position="18"/>
        <end position="42"/>
    </location>
</feature>
<sequence>MQTVTVQDGIRYGFKIMAYYLGVVIVGSAISSVGSGIAATGVRTGIRQDPNIGTILLGGAIAVVGLLMIFAGIFGALYKVIADSVAKGRVMSAGIN</sequence>
<dbReference type="EMBL" id="SESI01000003">
    <property type="protein sequence ID" value="TQQ79595.1"/>
    <property type="molecule type" value="Genomic_DNA"/>
</dbReference>
<dbReference type="Proteomes" id="UP000315385">
    <property type="component" value="Unassembled WGS sequence"/>
</dbReference>
<evidence type="ECO:0000256" key="1">
    <source>
        <dbReference type="SAM" id="Phobius"/>
    </source>
</evidence>
<reference evidence="2 3" key="1">
    <citation type="submission" date="2019-02" db="EMBL/GenBank/DDBJ databases">
        <title>Halonotius sp. a new haloqrchaeon isolated from saline water.</title>
        <authorList>
            <person name="Duran-Viseras A."/>
            <person name="Sanchez-Porro C."/>
            <person name="Ventosa A."/>
        </authorList>
    </citation>
    <scope>NUCLEOTIDE SEQUENCE [LARGE SCALE GENOMIC DNA]</scope>
    <source>
        <strain evidence="2 3">F9-27</strain>
    </source>
</reference>
<gene>
    <name evidence="2" type="ORF">EWF95_11330</name>
</gene>
<dbReference type="AlphaFoldDB" id="A0A544QLX4"/>